<feature type="transmembrane region" description="Helical" evidence="1">
    <location>
        <begin position="39"/>
        <end position="57"/>
    </location>
</feature>
<feature type="transmembrane region" description="Helical" evidence="1">
    <location>
        <begin position="94"/>
        <end position="114"/>
    </location>
</feature>
<feature type="transmembrane region" description="Helical" evidence="1">
    <location>
        <begin position="6"/>
        <end position="27"/>
    </location>
</feature>
<feature type="transmembrane region" description="Helical" evidence="1">
    <location>
        <begin position="188"/>
        <end position="207"/>
    </location>
</feature>
<organism evidence="2 3">
    <name type="scientific">Flavobacterium arcticum</name>
    <dbReference type="NCBI Taxonomy" id="1784713"/>
    <lineage>
        <taxon>Bacteria</taxon>
        <taxon>Pseudomonadati</taxon>
        <taxon>Bacteroidota</taxon>
        <taxon>Flavobacteriia</taxon>
        <taxon>Flavobacteriales</taxon>
        <taxon>Flavobacteriaceae</taxon>
        <taxon>Flavobacterium</taxon>
    </lineage>
</organism>
<gene>
    <name evidence="2" type="ORF">DVK85_01230</name>
</gene>
<dbReference type="RefSeq" id="WP_114676688.1">
    <property type="nucleotide sequence ID" value="NZ_CP031188.1"/>
</dbReference>
<dbReference type="KEGG" id="fat:DVK85_01230"/>
<keyword evidence="1" id="KW-1133">Transmembrane helix</keyword>
<proteinExistence type="predicted"/>
<evidence type="ECO:0000256" key="1">
    <source>
        <dbReference type="SAM" id="Phobius"/>
    </source>
</evidence>
<sequence>MSIFEFSRLLGQLSPVFLILGVLLGMLLYKRLNAIHKSIIYYFLAMLCVDLTGRFLAQYGNNHVVLIVYSLVEVMGVGYFYYKFLLSKRYVPIFIVNILAILYISWELFSYLFFKTDVKYFQPYAKVVDNFVVILLALTFLYEKMNDFKESRWDNFKLNIVVLVFFTLNTLIFLPFNFLVNESTGIKFYFWMGNLLIVLLFYGFLINEVWKNGRQSKLTPQ</sequence>
<feature type="transmembrane region" description="Helical" evidence="1">
    <location>
        <begin position="63"/>
        <end position="82"/>
    </location>
</feature>
<feature type="transmembrane region" description="Helical" evidence="1">
    <location>
        <begin position="120"/>
        <end position="142"/>
    </location>
</feature>
<feature type="transmembrane region" description="Helical" evidence="1">
    <location>
        <begin position="158"/>
        <end position="176"/>
    </location>
</feature>
<keyword evidence="1" id="KW-0812">Transmembrane</keyword>
<accession>A0A345H8L5</accession>
<keyword evidence="3" id="KW-1185">Reference proteome</keyword>
<evidence type="ECO:0000313" key="3">
    <source>
        <dbReference type="Proteomes" id="UP000253951"/>
    </source>
</evidence>
<dbReference type="OrthoDB" id="1440778at2"/>
<keyword evidence="1" id="KW-0472">Membrane</keyword>
<reference evidence="2 3" key="1">
    <citation type="submission" date="2018-07" db="EMBL/GenBank/DDBJ databases">
        <title>Complete genome sequence of Flavobacterium arcticum type strain SM1502T.</title>
        <authorList>
            <person name="Li Y."/>
            <person name="Li D.-D."/>
        </authorList>
    </citation>
    <scope>NUCLEOTIDE SEQUENCE [LARGE SCALE GENOMIC DNA]</scope>
    <source>
        <strain evidence="2 3">SM1502</strain>
    </source>
</reference>
<dbReference type="AlphaFoldDB" id="A0A345H8L5"/>
<name>A0A345H8L5_9FLAO</name>
<evidence type="ECO:0000313" key="2">
    <source>
        <dbReference type="EMBL" id="AXG72925.1"/>
    </source>
</evidence>
<dbReference type="EMBL" id="CP031188">
    <property type="protein sequence ID" value="AXG72925.1"/>
    <property type="molecule type" value="Genomic_DNA"/>
</dbReference>
<protein>
    <submittedName>
        <fullName evidence="2">Uncharacterized protein</fullName>
    </submittedName>
</protein>
<dbReference type="Proteomes" id="UP000253951">
    <property type="component" value="Chromosome"/>
</dbReference>